<evidence type="ECO:0000313" key="1">
    <source>
        <dbReference type="EMBL" id="UQS85791.1"/>
    </source>
</evidence>
<proteinExistence type="predicted"/>
<evidence type="ECO:0000313" key="2">
    <source>
        <dbReference type="Proteomes" id="UP000831859"/>
    </source>
</evidence>
<dbReference type="InterPro" id="IPR037026">
    <property type="entry name" value="Vgr_OB-fold_dom_sf"/>
</dbReference>
<keyword evidence="1" id="KW-0614">Plasmid</keyword>
<organism evidence="1 2">
    <name type="scientific">Apilactobacillus apisilvae</name>
    <dbReference type="NCBI Taxonomy" id="2923364"/>
    <lineage>
        <taxon>Bacteria</taxon>
        <taxon>Bacillati</taxon>
        <taxon>Bacillota</taxon>
        <taxon>Bacilli</taxon>
        <taxon>Lactobacillales</taxon>
        <taxon>Lactobacillaceae</taxon>
        <taxon>Apilactobacillus</taxon>
    </lineage>
</organism>
<accession>A0ABY4PK74</accession>
<evidence type="ECO:0008006" key="3">
    <source>
        <dbReference type="Google" id="ProtNLM"/>
    </source>
</evidence>
<dbReference type="Gene3D" id="2.40.50.230">
    <property type="entry name" value="Gp5 N-terminal domain"/>
    <property type="match status" value="1"/>
</dbReference>
<protein>
    <recommendedName>
        <fullName evidence="3">Single-stranded DNA-binding protein</fullName>
    </recommendedName>
</protein>
<gene>
    <name evidence="1" type="ORF">MOO46_07305</name>
</gene>
<dbReference type="Proteomes" id="UP000831859">
    <property type="component" value="Plasmid p1unnamed"/>
</dbReference>
<name>A0ABY4PK74_9LACO</name>
<dbReference type="EMBL" id="CP093363">
    <property type="protein sequence ID" value="UQS85791.1"/>
    <property type="molecule type" value="Genomic_DNA"/>
</dbReference>
<geneLocation type="plasmid" evidence="1 2">
    <name>p1unnamed</name>
</geneLocation>
<dbReference type="RefSeq" id="WP_249511755.1">
    <property type="nucleotide sequence ID" value="NZ_CP093363.1"/>
</dbReference>
<reference evidence="1 2" key="1">
    <citation type="journal article" date="2022" name="Int. J. Syst. Evol. Microbiol.">
        <title>Apilactobacillus apisilvae sp. nov., Nicolia spurrieriana gen. nov. sp. nov., Bombilactobacillus folatiphilus sp. nov. and Bombilactobacillus thymidiniphilus sp. nov., four new lactic acid bacterial isolates from stingless bees Tetragonula carbonaria and Austroplebeia australis.</title>
        <authorList>
            <person name="Oliphant S.A."/>
            <person name="Watson-Haigh N.S."/>
            <person name="Sumby K.M."/>
            <person name="Gardner J."/>
            <person name="Groom S."/>
            <person name="Jiranek V."/>
        </authorList>
    </citation>
    <scope>NUCLEOTIDE SEQUENCE [LARGE SCALE GENOMIC DNA]</scope>
    <source>
        <strain evidence="1 2">SG5_A10</strain>
    </source>
</reference>
<keyword evidence="2" id="KW-1185">Reference proteome</keyword>
<sequence>MRKPNKKVVDRKNKVSNFIFNAYPQFIMGKIHCINLGRIIKYDKADHTCSVQLLPLQHDNDKIAPINEVIVPASIWQNDKAMEKIKDKISIEYKSLKVGSVVTIGFFDTEIDNFAGKDNFKIDSTRKHSLNDATLLGVIEP</sequence>